<evidence type="ECO:0000313" key="3">
    <source>
        <dbReference type="Proteomes" id="UP001501257"/>
    </source>
</evidence>
<name>A0ABP9TMP7_9MICC</name>
<proteinExistence type="predicted"/>
<accession>A0ABP9TMP7</accession>
<reference evidence="3" key="1">
    <citation type="journal article" date="2019" name="Int. J. Syst. Evol. Microbiol.">
        <title>The Global Catalogue of Microorganisms (GCM) 10K type strain sequencing project: providing services to taxonomists for standard genome sequencing and annotation.</title>
        <authorList>
            <consortium name="The Broad Institute Genomics Platform"/>
            <consortium name="The Broad Institute Genome Sequencing Center for Infectious Disease"/>
            <person name="Wu L."/>
            <person name="Ma J."/>
        </authorList>
    </citation>
    <scope>NUCLEOTIDE SEQUENCE [LARGE SCALE GENOMIC DNA]</scope>
    <source>
        <strain evidence="3">JCM 18952</strain>
    </source>
</reference>
<gene>
    <name evidence="2" type="ORF">GCM10025778_12480</name>
</gene>
<dbReference type="Proteomes" id="UP001501257">
    <property type="component" value="Unassembled WGS sequence"/>
</dbReference>
<keyword evidence="3" id="KW-1185">Reference proteome</keyword>
<feature type="compositionally biased region" description="Basic and acidic residues" evidence="1">
    <location>
        <begin position="55"/>
        <end position="76"/>
    </location>
</feature>
<dbReference type="EMBL" id="BAABLK010000022">
    <property type="protein sequence ID" value="GAA5226715.1"/>
    <property type="molecule type" value="Genomic_DNA"/>
</dbReference>
<organism evidence="2 3">
    <name type="scientific">Paeniglutamicibacter antarcticus</name>
    <dbReference type="NCBI Taxonomy" id="494023"/>
    <lineage>
        <taxon>Bacteria</taxon>
        <taxon>Bacillati</taxon>
        <taxon>Actinomycetota</taxon>
        <taxon>Actinomycetes</taxon>
        <taxon>Micrococcales</taxon>
        <taxon>Micrococcaceae</taxon>
        <taxon>Paeniglutamicibacter</taxon>
    </lineage>
</organism>
<sequence>MLNLFNPVIQGVFWAGAAPSTMRRLRTKLMVWLAPVKRAMCFTDLGVRVMSEKTIGDEKAESAAEPEHVASEHDEALVEEWEDESFPASDPPSNY</sequence>
<protein>
    <submittedName>
        <fullName evidence="2">Uncharacterized protein</fullName>
    </submittedName>
</protein>
<evidence type="ECO:0000313" key="2">
    <source>
        <dbReference type="EMBL" id="GAA5226715.1"/>
    </source>
</evidence>
<comment type="caution">
    <text evidence="2">The sequence shown here is derived from an EMBL/GenBank/DDBJ whole genome shotgun (WGS) entry which is preliminary data.</text>
</comment>
<feature type="region of interest" description="Disordered" evidence="1">
    <location>
        <begin position="55"/>
        <end position="95"/>
    </location>
</feature>
<evidence type="ECO:0000256" key="1">
    <source>
        <dbReference type="SAM" id="MobiDB-lite"/>
    </source>
</evidence>